<dbReference type="RefSeq" id="WP_322533658.1">
    <property type="nucleotide sequence ID" value="NZ_CP140152.1"/>
</dbReference>
<proteinExistence type="predicted"/>
<dbReference type="Proteomes" id="UP001326110">
    <property type="component" value="Chromosome"/>
</dbReference>
<dbReference type="EMBL" id="CP140152">
    <property type="protein sequence ID" value="WQH02492.1"/>
    <property type="molecule type" value="Genomic_DNA"/>
</dbReference>
<evidence type="ECO:0000313" key="2">
    <source>
        <dbReference type="Proteomes" id="UP001326110"/>
    </source>
</evidence>
<protein>
    <recommendedName>
        <fullName evidence="3">DUF2789 family protein</fullName>
    </recommendedName>
</protein>
<organism evidence="1 2">
    <name type="scientific">Duganella zoogloeoides</name>
    <dbReference type="NCBI Taxonomy" id="75659"/>
    <lineage>
        <taxon>Bacteria</taxon>
        <taxon>Pseudomonadati</taxon>
        <taxon>Pseudomonadota</taxon>
        <taxon>Betaproteobacteria</taxon>
        <taxon>Burkholderiales</taxon>
        <taxon>Oxalobacteraceae</taxon>
        <taxon>Telluria group</taxon>
        <taxon>Duganella</taxon>
    </lineage>
</organism>
<gene>
    <name evidence="1" type="ORF">SR858_15550</name>
</gene>
<evidence type="ECO:0008006" key="3">
    <source>
        <dbReference type="Google" id="ProtNLM"/>
    </source>
</evidence>
<reference evidence="1 2" key="1">
    <citation type="submission" date="2023-11" db="EMBL/GenBank/DDBJ databases">
        <title>MicrobeMod: A computational toolkit for identifying prokaryotic methylation and restriction-modification with nanopore sequencing.</title>
        <authorList>
            <person name="Crits-Christoph A."/>
            <person name="Kang S.C."/>
            <person name="Lee H."/>
            <person name="Ostrov N."/>
        </authorList>
    </citation>
    <scope>NUCLEOTIDE SEQUENCE [LARGE SCALE GENOMIC DNA]</scope>
    <source>
        <strain evidence="1 2">ATCC 25935</strain>
    </source>
</reference>
<evidence type="ECO:0000313" key="1">
    <source>
        <dbReference type="EMBL" id="WQH02492.1"/>
    </source>
</evidence>
<sequence>MKTMHQEQAYRAMFHFMEKYYAQTQAEDIGILLGSMQLLADGLPADHAIWNEWLEAIDECSVPHRDVALESVQPV</sequence>
<keyword evidence="2" id="KW-1185">Reference proteome</keyword>
<name>A0ABZ0XT93_9BURK</name>
<accession>A0ABZ0XT93</accession>